<dbReference type="Pfam" id="PF07228">
    <property type="entry name" value="SpoIIE"/>
    <property type="match status" value="1"/>
</dbReference>
<dbReference type="eggNOG" id="COG2208">
    <property type="taxonomic scope" value="Bacteria"/>
</dbReference>
<dbReference type="EMBL" id="BX571662">
    <property type="protein sequence ID" value="CAE11111.1"/>
    <property type="molecule type" value="Genomic_DNA"/>
</dbReference>
<dbReference type="Pfam" id="PF13581">
    <property type="entry name" value="HATPase_c_2"/>
    <property type="match status" value="1"/>
</dbReference>
<keyword evidence="1" id="KW-0597">Phosphoprotein</keyword>
<dbReference type="Gene3D" id="3.40.50.2300">
    <property type="match status" value="1"/>
</dbReference>
<dbReference type="Gene3D" id="3.60.40.10">
    <property type="entry name" value="PPM-type phosphatase domain"/>
    <property type="match status" value="1"/>
</dbReference>
<dbReference type="InterPro" id="IPR001932">
    <property type="entry name" value="PPM-type_phosphatase-like_dom"/>
</dbReference>
<dbReference type="Proteomes" id="UP000000422">
    <property type="component" value="Chromosome"/>
</dbReference>
<keyword evidence="2" id="KW-0175">Coiled coil</keyword>
<dbReference type="InterPro" id="IPR001789">
    <property type="entry name" value="Sig_transdc_resp-reg_receiver"/>
</dbReference>
<dbReference type="InterPro" id="IPR011006">
    <property type="entry name" value="CheY-like_superfamily"/>
</dbReference>
<dbReference type="STRING" id="273121.WS2113"/>
<feature type="coiled-coil region" evidence="2">
    <location>
        <begin position="137"/>
        <end position="164"/>
    </location>
</feature>
<dbReference type="InterPro" id="IPR036890">
    <property type="entry name" value="HATPase_C_sf"/>
</dbReference>
<sequence>MDSRTELKEIAGVAKRLTLLYVEDDIPTRRFLKRRLEEIFGVVAEAANGEEGLKRFLQGGIDLVISDNIMPFMDGIEMIREIRRVDTRLPIILTTAFIDTDYLMEAINLGVTQFVAKPISMDLLHNAIQMAIQRVVLDNLTRKAKEQEIELLRFQDRYHSLQQESARRKERNLIKNDHYLQTIQGKEGEEWVLDALHRSLEILSGDSYSVRGLDEGRALLFIVDGMGKGLSASVTTTLSIAFLNYLIDERIAQGARVELGSLVGDYLRFIQKELLEEEIISAGFYDFDFKRERLSYITFGMPSMLWVNSQGECERIKSSSPPLMKYSLPPLPQEICIQDLEKILLYSDGLNEALLDEETIYGEILEEELLWNRFLSEMNRRFRSRVKDVDDDITAFWVRRVPQNPSASRSYEIKSSLLEVHRLSDTIEEGLESFGIFDLEASTRFMTALTEMLMNAYEHGSLGVERLTKDQLIQEGSYDEYLAKESKPHRRIRVRLRRYEEGEATLLTCEVEDEGRGFDTQTLLQNLRNEPETLTSGRGIRLTKGLVDHLCFKKGGRVSQFTVVAREALFGNR</sequence>
<gene>
    <name evidence="4" type="ordered locus">WS2113</name>
</gene>
<dbReference type="AlphaFoldDB" id="Q7MQP8"/>
<protein>
    <recommendedName>
        <fullName evidence="3">Response regulatory domain-containing protein</fullName>
    </recommendedName>
</protein>
<evidence type="ECO:0000313" key="5">
    <source>
        <dbReference type="Proteomes" id="UP000000422"/>
    </source>
</evidence>
<dbReference type="KEGG" id="wsu:WS2113"/>
<dbReference type="RefSeq" id="WP_011139893.1">
    <property type="nucleotide sequence ID" value="NC_005090.1"/>
</dbReference>
<accession>Q7MQP8</accession>
<dbReference type="PANTHER" id="PTHR43228:SF1">
    <property type="entry name" value="TWO-COMPONENT RESPONSE REGULATOR ARR22"/>
    <property type="match status" value="1"/>
</dbReference>
<dbReference type="HOGENOM" id="CLU_035233_0_0_7"/>
<dbReference type="SMART" id="SM00448">
    <property type="entry name" value="REC"/>
    <property type="match status" value="1"/>
</dbReference>
<dbReference type="eggNOG" id="COG0745">
    <property type="taxonomic scope" value="Bacteria"/>
</dbReference>
<dbReference type="PANTHER" id="PTHR43228">
    <property type="entry name" value="TWO-COMPONENT RESPONSE REGULATOR"/>
    <property type="match status" value="1"/>
</dbReference>
<dbReference type="InterPro" id="IPR036457">
    <property type="entry name" value="PPM-type-like_dom_sf"/>
</dbReference>
<feature type="modified residue" description="4-aspartylphosphate" evidence="1">
    <location>
        <position position="67"/>
    </location>
</feature>
<evidence type="ECO:0000256" key="1">
    <source>
        <dbReference type="PROSITE-ProRule" id="PRU00169"/>
    </source>
</evidence>
<dbReference type="InterPro" id="IPR052048">
    <property type="entry name" value="ST_Response_Regulator"/>
</dbReference>
<reference evidence="4 5" key="1">
    <citation type="journal article" date="2003" name="Proc. Natl. Acad. Sci. U.S.A.">
        <title>Complete genome sequence and analysis of Wolinella succinogenes.</title>
        <authorList>
            <person name="Baar C."/>
            <person name="Eppinger M."/>
            <person name="Raddatz G."/>
            <person name="Simon JM."/>
            <person name="Lanz C."/>
            <person name="Klimmek O."/>
            <person name="Nandakumar R."/>
            <person name="Gross R."/>
            <person name="Rosinus A."/>
            <person name="Keller H."/>
            <person name="Jagtap P."/>
            <person name="Linke B."/>
            <person name="Meyer F."/>
            <person name="Lederer H."/>
            <person name="Schuster S.C."/>
        </authorList>
    </citation>
    <scope>NUCLEOTIDE SEQUENCE [LARGE SCALE GENOMIC DNA]</scope>
    <source>
        <strain evidence="5">ATCC 29543 / DSM 1740 / CCUG 13145 / JCM 31913 / LMG 7466 / NCTC 11488 / FDC 602W</strain>
    </source>
</reference>
<name>Q7MQP8_WOLSU</name>
<evidence type="ECO:0000256" key="2">
    <source>
        <dbReference type="SAM" id="Coils"/>
    </source>
</evidence>
<dbReference type="GO" id="GO:0000160">
    <property type="term" value="P:phosphorelay signal transduction system"/>
    <property type="evidence" value="ECO:0007669"/>
    <property type="project" value="InterPro"/>
</dbReference>
<dbReference type="Gene3D" id="3.30.565.10">
    <property type="entry name" value="Histidine kinase-like ATPase, C-terminal domain"/>
    <property type="match status" value="1"/>
</dbReference>
<dbReference type="SUPFAM" id="SSF52172">
    <property type="entry name" value="CheY-like"/>
    <property type="match status" value="1"/>
</dbReference>
<keyword evidence="5" id="KW-1185">Reference proteome</keyword>
<proteinExistence type="predicted"/>
<dbReference type="DNASU" id="2553772"/>
<dbReference type="Pfam" id="PF00072">
    <property type="entry name" value="Response_reg"/>
    <property type="match status" value="1"/>
</dbReference>
<feature type="domain" description="Response regulatory" evidence="3">
    <location>
        <begin position="18"/>
        <end position="132"/>
    </location>
</feature>
<evidence type="ECO:0000313" key="4">
    <source>
        <dbReference type="EMBL" id="CAE11111.1"/>
    </source>
</evidence>
<dbReference type="InterPro" id="IPR003594">
    <property type="entry name" value="HATPase_dom"/>
</dbReference>
<dbReference type="SMART" id="SM00331">
    <property type="entry name" value="PP2C_SIG"/>
    <property type="match status" value="1"/>
</dbReference>
<dbReference type="PROSITE" id="PS50110">
    <property type="entry name" value="RESPONSE_REGULATORY"/>
    <property type="match status" value="1"/>
</dbReference>
<organism evidence="5">
    <name type="scientific">Wolinella succinogenes (strain ATCC 29543 / DSM 1740 / CCUG 13145 / JCM 31913 / LMG 7466 / NCTC 11488 / FDC 602W)</name>
    <name type="common">Vibrio succinogenes</name>
    <dbReference type="NCBI Taxonomy" id="273121"/>
    <lineage>
        <taxon>Bacteria</taxon>
        <taxon>Pseudomonadati</taxon>
        <taxon>Campylobacterota</taxon>
        <taxon>Epsilonproteobacteria</taxon>
        <taxon>Campylobacterales</taxon>
        <taxon>Helicobacteraceae</taxon>
        <taxon>Wolinella</taxon>
    </lineage>
</organism>
<evidence type="ECO:0000259" key="3">
    <source>
        <dbReference type="PROSITE" id="PS50110"/>
    </source>
</evidence>